<evidence type="ECO:0000313" key="3">
    <source>
        <dbReference type="Proteomes" id="UP000215703"/>
    </source>
</evidence>
<accession>A0A2U8PK24</accession>
<dbReference type="AlphaFoldDB" id="A0A2U8PK24"/>
<gene>
    <name evidence="2" type="ORF">CIT37_14800</name>
</gene>
<dbReference type="EMBL" id="CP029425">
    <property type="protein sequence ID" value="AWL98078.1"/>
    <property type="molecule type" value="Genomic_DNA"/>
</dbReference>
<name>A0A2U8PK24_9BRAD</name>
<reference evidence="2 3" key="2">
    <citation type="journal article" date="2017" name="Syst. Appl. Microbiol.">
        <title>Soybeans inoculated with root zone soils of Canadian native legumes harbour diverse and novel Bradyrhizobium spp. that possess agricultural potential.</title>
        <authorList>
            <person name="Bromfield E.S.P."/>
            <person name="Cloutier S."/>
            <person name="Tambong J.T."/>
            <person name="Tran Thi T.V."/>
        </authorList>
    </citation>
    <scope>NUCLEOTIDE SEQUENCE [LARGE SCALE GENOMIC DNA]</scope>
    <source>
        <strain evidence="2 3">OO99</strain>
    </source>
</reference>
<protein>
    <submittedName>
        <fullName evidence="2">Uncharacterized protein</fullName>
    </submittedName>
</protein>
<sequence>MGHNVDDVMACVIVAADLCARSACRTPAGADQLGAPRRADAKSREVDRQR</sequence>
<feature type="compositionally biased region" description="Basic and acidic residues" evidence="1">
    <location>
        <begin position="37"/>
        <end position="50"/>
    </location>
</feature>
<proteinExistence type="predicted"/>
<evidence type="ECO:0000313" key="2">
    <source>
        <dbReference type="EMBL" id="AWL98078.1"/>
    </source>
</evidence>
<feature type="region of interest" description="Disordered" evidence="1">
    <location>
        <begin position="28"/>
        <end position="50"/>
    </location>
</feature>
<reference evidence="2 3" key="1">
    <citation type="journal article" date="2014" name="Int. J. Syst. Evol. Microbiol.">
        <title>Bradyrhizobium ottawaense sp. nov., a symbiotic nitrogen fixing bacterium from root nodules of soybeans in Canada.</title>
        <authorList>
            <person name="Yu X."/>
            <person name="Cloutier S."/>
            <person name="Tambong J.T."/>
            <person name="Bromfield E.S."/>
        </authorList>
    </citation>
    <scope>NUCLEOTIDE SEQUENCE [LARGE SCALE GENOMIC DNA]</scope>
    <source>
        <strain evidence="2 3">OO99</strain>
    </source>
</reference>
<organism evidence="2 3">
    <name type="scientific">Bradyrhizobium ottawaense</name>
    <dbReference type="NCBI Taxonomy" id="931866"/>
    <lineage>
        <taxon>Bacteria</taxon>
        <taxon>Pseudomonadati</taxon>
        <taxon>Pseudomonadota</taxon>
        <taxon>Alphaproteobacteria</taxon>
        <taxon>Hyphomicrobiales</taxon>
        <taxon>Nitrobacteraceae</taxon>
        <taxon>Bradyrhizobium</taxon>
    </lineage>
</organism>
<dbReference type="Proteomes" id="UP000215703">
    <property type="component" value="Chromosome"/>
</dbReference>
<evidence type="ECO:0000256" key="1">
    <source>
        <dbReference type="SAM" id="MobiDB-lite"/>
    </source>
</evidence>
<dbReference type="OrthoDB" id="8247636at2"/>